<evidence type="ECO:0000256" key="1">
    <source>
        <dbReference type="ARBA" id="ARBA00022729"/>
    </source>
</evidence>
<dbReference type="Proteomes" id="UP000245533">
    <property type="component" value="Unassembled WGS sequence"/>
</dbReference>
<dbReference type="InterPro" id="IPR051099">
    <property type="entry name" value="AGR/TXD"/>
</dbReference>
<dbReference type="AlphaFoldDB" id="A0A316TPC9"/>
<dbReference type="PANTHER" id="PTHR15337">
    <property type="entry name" value="ANTERIOR GRADIENT PROTEIN-RELATED"/>
    <property type="match status" value="1"/>
</dbReference>
<dbReference type="Pfam" id="PF13899">
    <property type="entry name" value="Thioredoxin_7"/>
    <property type="match status" value="1"/>
</dbReference>
<keyword evidence="6" id="KW-1185">Reference proteome</keyword>
<feature type="chain" id="PRO_5016233609" description="Thioredoxin domain-containing protein" evidence="3">
    <location>
        <begin position="29"/>
        <end position="175"/>
    </location>
</feature>
<dbReference type="InterPro" id="IPR036249">
    <property type="entry name" value="Thioredoxin-like_sf"/>
</dbReference>
<comment type="caution">
    <text evidence="5">The sequence shown here is derived from an EMBL/GenBank/DDBJ whole genome shotgun (WGS) entry which is preliminary data.</text>
</comment>
<protein>
    <recommendedName>
        <fullName evidence="4">Thioredoxin domain-containing protein</fullName>
    </recommendedName>
</protein>
<reference evidence="5 6" key="1">
    <citation type="submission" date="2018-05" db="EMBL/GenBank/DDBJ databases">
        <title>Rhodohalobacter halophilus gen. nov., sp. nov., a moderately halophilic member of the family Balneolaceae.</title>
        <authorList>
            <person name="Liu Z.-W."/>
        </authorList>
    </citation>
    <scope>NUCLEOTIDE SEQUENCE [LARGE SCALE GENOMIC DNA]</scope>
    <source>
        <strain evidence="5 6">8A47</strain>
    </source>
</reference>
<sequence>MNVMKLSALYFTLFSLISVVMLSSTALAQSQSMEAVDRNINPVSLEEALKAAAREEKKILIDVYAEWCPYCQRMHSNVYTSEEVLKAISEYFIWVKINVESPSPVSYFGTEMTESQFASALENESVPTTYFLNSEGAIIGSQPGFIETEVFAALLTFVGSDAYLEQSFQEYTGRR</sequence>
<dbReference type="InterPro" id="IPR017937">
    <property type="entry name" value="Thioredoxin_CS"/>
</dbReference>
<dbReference type="PANTHER" id="PTHR15337:SF11">
    <property type="entry name" value="THIOREDOXIN DOMAIN-CONTAINING PROTEIN"/>
    <property type="match status" value="1"/>
</dbReference>
<accession>A0A316TPC9</accession>
<dbReference type="PROSITE" id="PS00194">
    <property type="entry name" value="THIOREDOXIN_1"/>
    <property type="match status" value="1"/>
</dbReference>
<keyword evidence="2" id="KW-0676">Redox-active center</keyword>
<proteinExistence type="predicted"/>
<dbReference type="InterPro" id="IPR013766">
    <property type="entry name" value="Thioredoxin_domain"/>
</dbReference>
<dbReference type="SUPFAM" id="SSF52833">
    <property type="entry name" value="Thioredoxin-like"/>
    <property type="match status" value="1"/>
</dbReference>
<dbReference type="PROSITE" id="PS51352">
    <property type="entry name" value="THIOREDOXIN_2"/>
    <property type="match status" value="1"/>
</dbReference>
<dbReference type="Gene3D" id="3.40.30.10">
    <property type="entry name" value="Glutaredoxin"/>
    <property type="match status" value="1"/>
</dbReference>
<keyword evidence="1 3" id="KW-0732">Signal</keyword>
<evidence type="ECO:0000313" key="6">
    <source>
        <dbReference type="Proteomes" id="UP000245533"/>
    </source>
</evidence>
<dbReference type="EMBL" id="QGGB01000007">
    <property type="protein sequence ID" value="PWN06260.1"/>
    <property type="molecule type" value="Genomic_DNA"/>
</dbReference>
<organism evidence="5 6">
    <name type="scientific">Rhodohalobacter mucosus</name>
    <dbReference type="NCBI Taxonomy" id="2079485"/>
    <lineage>
        <taxon>Bacteria</taxon>
        <taxon>Pseudomonadati</taxon>
        <taxon>Balneolota</taxon>
        <taxon>Balneolia</taxon>
        <taxon>Balneolales</taxon>
        <taxon>Balneolaceae</taxon>
        <taxon>Rhodohalobacter</taxon>
    </lineage>
</organism>
<feature type="domain" description="Thioredoxin" evidence="4">
    <location>
        <begin position="22"/>
        <end position="160"/>
    </location>
</feature>
<evidence type="ECO:0000256" key="2">
    <source>
        <dbReference type="ARBA" id="ARBA00023284"/>
    </source>
</evidence>
<name>A0A316TPC9_9BACT</name>
<gene>
    <name evidence="5" type="ORF">DDZ15_10555</name>
</gene>
<evidence type="ECO:0000256" key="3">
    <source>
        <dbReference type="SAM" id="SignalP"/>
    </source>
</evidence>
<evidence type="ECO:0000259" key="4">
    <source>
        <dbReference type="PROSITE" id="PS51352"/>
    </source>
</evidence>
<feature type="signal peptide" evidence="3">
    <location>
        <begin position="1"/>
        <end position="28"/>
    </location>
</feature>
<evidence type="ECO:0000313" key="5">
    <source>
        <dbReference type="EMBL" id="PWN06260.1"/>
    </source>
</evidence>